<dbReference type="Pfam" id="PF03551">
    <property type="entry name" value="PadR"/>
    <property type="match status" value="1"/>
</dbReference>
<dbReference type="PANTHER" id="PTHR43252:SF7">
    <property type="entry name" value="TRANSCRIPTIONAL REGULATOR YQJI"/>
    <property type="match status" value="1"/>
</dbReference>
<feature type="region of interest" description="Disordered" evidence="1">
    <location>
        <begin position="124"/>
        <end position="197"/>
    </location>
</feature>
<protein>
    <submittedName>
        <fullName evidence="3">PadR family transcriptional regulator</fullName>
    </submittedName>
</protein>
<dbReference type="Proteomes" id="UP000660265">
    <property type="component" value="Unassembled WGS sequence"/>
</dbReference>
<reference evidence="4" key="1">
    <citation type="journal article" date="2019" name="Int. J. Syst. Evol. Microbiol.">
        <title>The Global Catalogue of Microorganisms (GCM) 10K type strain sequencing project: providing services to taxonomists for standard genome sequencing and annotation.</title>
        <authorList>
            <consortium name="The Broad Institute Genomics Platform"/>
            <consortium name="The Broad Institute Genome Sequencing Center for Infectious Disease"/>
            <person name="Wu L."/>
            <person name="Ma J."/>
        </authorList>
    </citation>
    <scope>NUCLEOTIDE SEQUENCE [LARGE SCALE GENOMIC DNA]</scope>
    <source>
        <strain evidence="4">CGMCC 4.7275</strain>
    </source>
</reference>
<accession>A0ABQ2DXY3</accession>
<feature type="compositionally biased region" description="Low complexity" evidence="1">
    <location>
        <begin position="124"/>
        <end position="137"/>
    </location>
</feature>
<dbReference type="EMBL" id="BMMV01000001">
    <property type="protein sequence ID" value="GGJ76108.1"/>
    <property type="molecule type" value="Genomic_DNA"/>
</dbReference>
<dbReference type="InterPro" id="IPR036390">
    <property type="entry name" value="WH_DNA-bd_sf"/>
</dbReference>
<feature type="compositionally biased region" description="Basic and acidic residues" evidence="1">
    <location>
        <begin position="138"/>
        <end position="197"/>
    </location>
</feature>
<name>A0ABQ2DXY3_9ACTN</name>
<evidence type="ECO:0000256" key="1">
    <source>
        <dbReference type="SAM" id="MobiDB-lite"/>
    </source>
</evidence>
<dbReference type="SUPFAM" id="SSF46785">
    <property type="entry name" value="Winged helix' DNA-binding domain"/>
    <property type="match status" value="1"/>
</dbReference>
<dbReference type="InterPro" id="IPR036388">
    <property type="entry name" value="WH-like_DNA-bd_sf"/>
</dbReference>
<sequence>MPPVFAHGRLRLYLLKLLDEAPRHGYEVIRLLEERFQGLYAPSAGTVYPRLSKLEAEGLVTHATEGGRKVYSITEAGREELAGRSGELADLELEIRESVSELAAEIRDDVRGAAGQLRNEMRAAAASASAGTPAGGASDRENAPGDGESWRAAKEELRRAKQEWKEQARRAKDESRRAREDAQQARRQAKEAQETARQEMLRIAKQVQDQVQGHFSRGDWPTGVREGLSELSTQLGGLAKGSAWPPYVKPDPADTDPGWARDTPQTGDPARDLDRLLDRFRDDVRDAARDHGVTEAQLAEARTHLSTAAAHIGALLRKPPA</sequence>
<dbReference type="CDD" id="cd00090">
    <property type="entry name" value="HTH_ARSR"/>
    <property type="match status" value="1"/>
</dbReference>
<evidence type="ECO:0000313" key="3">
    <source>
        <dbReference type="EMBL" id="GGJ76108.1"/>
    </source>
</evidence>
<dbReference type="InterPro" id="IPR011991">
    <property type="entry name" value="ArsR-like_HTH"/>
</dbReference>
<proteinExistence type="predicted"/>
<dbReference type="Gene3D" id="1.10.10.10">
    <property type="entry name" value="Winged helix-like DNA-binding domain superfamily/Winged helix DNA-binding domain"/>
    <property type="match status" value="1"/>
</dbReference>
<gene>
    <name evidence="3" type="ORF">GCM10011583_04370</name>
</gene>
<comment type="caution">
    <text evidence="3">The sequence shown here is derived from an EMBL/GenBank/DDBJ whole genome shotgun (WGS) entry which is preliminary data.</text>
</comment>
<evidence type="ECO:0000313" key="4">
    <source>
        <dbReference type="Proteomes" id="UP000660265"/>
    </source>
</evidence>
<dbReference type="RefSeq" id="WP_189105496.1">
    <property type="nucleotide sequence ID" value="NZ_BMMV01000001.1"/>
</dbReference>
<dbReference type="PANTHER" id="PTHR43252">
    <property type="entry name" value="TRANSCRIPTIONAL REGULATOR YQJI"/>
    <property type="match status" value="1"/>
</dbReference>
<evidence type="ECO:0000259" key="2">
    <source>
        <dbReference type="Pfam" id="PF03551"/>
    </source>
</evidence>
<dbReference type="InterPro" id="IPR005149">
    <property type="entry name" value="Tscrpt_reg_PadR_N"/>
</dbReference>
<organism evidence="3 4">
    <name type="scientific">Streptomyces camponoticapitis</name>
    <dbReference type="NCBI Taxonomy" id="1616125"/>
    <lineage>
        <taxon>Bacteria</taxon>
        <taxon>Bacillati</taxon>
        <taxon>Actinomycetota</taxon>
        <taxon>Actinomycetes</taxon>
        <taxon>Kitasatosporales</taxon>
        <taxon>Streptomycetaceae</taxon>
        <taxon>Streptomyces</taxon>
    </lineage>
</organism>
<feature type="domain" description="Transcription regulator PadR N-terminal" evidence="2">
    <location>
        <begin position="14"/>
        <end position="82"/>
    </location>
</feature>
<keyword evidence="4" id="KW-1185">Reference proteome</keyword>